<protein>
    <submittedName>
        <fullName evidence="8">Monooxygenase</fullName>
    </submittedName>
</protein>
<accession>A0A918DFP0</accession>
<evidence type="ECO:0000256" key="3">
    <source>
        <dbReference type="ARBA" id="ARBA00023002"/>
    </source>
</evidence>
<dbReference type="InterPro" id="IPR036661">
    <property type="entry name" value="Luciferase-like_sf"/>
</dbReference>
<evidence type="ECO:0000256" key="4">
    <source>
        <dbReference type="ARBA" id="ARBA00023033"/>
    </source>
</evidence>
<gene>
    <name evidence="8" type="ORF">GCM10012289_01380</name>
</gene>
<keyword evidence="9" id="KW-1185">Reference proteome</keyword>
<comment type="caution">
    <text evidence="8">The sequence shown here is derived from an EMBL/GenBank/DDBJ whole genome shotgun (WGS) entry which is preliminary data.</text>
</comment>
<dbReference type="RefSeq" id="WP_225261914.1">
    <property type="nucleotide sequence ID" value="NZ_BMNH01000001.1"/>
</dbReference>
<dbReference type="Gene3D" id="3.20.20.30">
    <property type="entry name" value="Luciferase-like domain"/>
    <property type="match status" value="1"/>
</dbReference>
<dbReference type="InterPro" id="IPR051260">
    <property type="entry name" value="Diverse_substr_monoxygenases"/>
</dbReference>
<dbReference type="Pfam" id="PF00296">
    <property type="entry name" value="Bac_luciferase"/>
    <property type="match status" value="1"/>
</dbReference>
<reference evidence="8" key="2">
    <citation type="submission" date="2020-09" db="EMBL/GenBank/DDBJ databases">
        <authorList>
            <person name="Sun Q."/>
            <person name="Zhou Y."/>
        </authorList>
    </citation>
    <scope>NUCLEOTIDE SEQUENCE</scope>
    <source>
        <strain evidence="8">CGMCC 4.7368</strain>
    </source>
</reference>
<feature type="binding site" evidence="6">
    <location>
        <position position="107"/>
    </location>
    <ligand>
        <name>FMN</name>
        <dbReference type="ChEBI" id="CHEBI:58210"/>
    </ligand>
</feature>
<evidence type="ECO:0000256" key="1">
    <source>
        <dbReference type="ARBA" id="ARBA00022630"/>
    </source>
</evidence>
<dbReference type="InterPro" id="IPR011251">
    <property type="entry name" value="Luciferase-like_dom"/>
</dbReference>
<proteinExistence type="inferred from homology"/>
<feature type="binding site" evidence="6">
    <location>
        <position position="61"/>
    </location>
    <ligand>
        <name>FMN</name>
        <dbReference type="ChEBI" id="CHEBI:58210"/>
    </ligand>
</feature>
<dbReference type="GO" id="GO:0016705">
    <property type="term" value="F:oxidoreductase activity, acting on paired donors, with incorporation or reduction of molecular oxygen"/>
    <property type="evidence" value="ECO:0007669"/>
    <property type="project" value="InterPro"/>
</dbReference>
<dbReference type="CDD" id="cd01095">
    <property type="entry name" value="Nitrilotriacetate_monoxgenase"/>
    <property type="match status" value="1"/>
</dbReference>
<dbReference type="PANTHER" id="PTHR30011">
    <property type="entry name" value="ALKANESULFONATE MONOOXYGENASE-RELATED"/>
    <property type="match status" value="1"/>
</dbReference>
<reference evidence="8" key="1">
    <citation type="journal article" date="2014" name="Int. J. Syst. Evol. Microbiol.">
        <title>Complete genome sequence of Corynebacterium casei LMG S-19264T (=DSM 44701T), isolated from a smear-ripened cheese.</title>
        <authorList>
            <consortium name="US DOE Joint Genome Institute (JGI-PGF)"/>
            <person name="Walter F."/>
            <person name="Albersmeier A."/>
            <person name="Kalinowski J."/>
            <person name="Ruckert C."/>
        </authorList>
    </citation>
    <scope>NUCLEOTIDE SEQUENCE</scope>
    <source>
        <strain evidence="8">CGMCC 4.7368</strain>
    </source>
</reference>
<feature type="binding site" evidence="6">
    <location>
        <position position="231"/>
    </location>
    <ligand>
        <name>FMN</name>
        <dbReference type="ChEBI" id="CHEBI:58210"/>
    </ligand>
</feature>
<dbReference type="PANTHER" id="PTHR30011:SF16">
    <property type="entry name" value="C2H2 FINGER DOMAIN TRANSCRIPTION FACTOR (EUROFUNG)-RELATED"/>
    <property type="match status" value="1"/>
</dbReference>
<feature type="domain" description="Luciferase-like" evidence="7">
    <location>
        <begin position="22"/>
        <end position="391"/>
    </location>
</feature>
<keyword evidence="2 6" id="KW-0288">FMN</keyword>
<dbReference type="InterPro" id="IPR016215">
    <property type="entry name" value="NTA_MOA"/>
</dbReference>
<dbReference type="NCBIfam" id="TIGR03860">
    <property type="entry name" value="FMN_nitrolo"/>
    <property type="match status" value="1"/>
</dbReference>
<evidence type="ECO:0000256" key="6">
    <source>
        <dbReference type="PIRSR" id="PIRSR000337-1"/>
    </source>
</evidence>
<comment type="similarity">
    <text evidence="5">Belongs to the NtaA/SnaA/DszA monooxygenase family.</text>
</comment>
<dbReference type="AlphaFoldDB" id="A0A918DFP0"/>
<feature type="binding site" evidence="6">
    <location>
        <position position="160"/>
    </location>
    <ligand>
        <name>FMN</name>
        <dbReference type="ChEBI" id="CHEBI:58210"/>
    </ligand>
</feature>
<dbReference type="Proteomes" id="UP000646523">
    <property type="component" value="Unassembled WGS sequence"/>
</dbReference>
<evidence type="ECO:0000313" key="9">
    <source>
        <dbReference type="Proteomes" id="UP000646523"/>
    </source>
</evidence>
<dbReference type="PIRSF" id="PIRSF000337">
    <property type="entry name" value="NTA_MOA"/>
    <property type="match status" value="1"/>
</dbReference>
<evidence type="ECO:0000256" key="5">
    <source>
        <dbReference type="ARBA" id="ARBA00033748"/>
    </source>
</evidence>
<evidence type="ECO:0000313" key="8">
    <source>
        <dbReference type="EMBL" id="GGO60757.1"/>
    </source>
</evidence>
<keyword evidence="1 6" id="KW-0285">Flavoprotein</keyword>
<dbReference type="GO" id="GO:0004497">
    <property type="term" value="F:monooxygenase activity"/>
    <property type="evidence" value="ECO:0007669"/>
    <property type="project" value="UniProtKB-KW"/>
</dbReference>
<evidence type="ECO:0000259" key="7">
    <source>
        <dbReference type="Pfam" id="PF00296"/>
    </source>
</evidence>
<evidence type="ECO:0000256" key="2">
    <source>
        <dbReference type="ARBA" id="ARBA00022643"/>
    </source>
</evidence>
<dbReference type="EMBL" id="BMNH01000001">
    <property type="protein sequence ID" value="GGO60757.1"/>
    <property type="molecule type" value="Genomic_DNA"/>
</dbReference>
<keyword evidence="4 8" id="KW-0503">Monooxygenase</keyword>
<keyword evidence="3" id="KW-0560">Oxidoreductase</keyword>
<name>A0A918DFP0_9ACTN</name>
<dbReference type="SUPFAM" id="SSF51679">
    <property type="entry name" value="Bacterial luciferase-like"/>
    <property type="match status" value="1"/>
</dbReference>
<sequence length="442" mass="48478">MSVDSRSRQMSLAAYVMVPTAHHHGAWRHHDADLGFLDAHWWIELARIYERGRFDMLFLPDLLAIPDQAGGYEATVSKGSQGAVQLDPLVTLAAVCAHTTHLGLGITRSVSFHPPYDIARSMATLDHLSGGRAAWNIVTTSMRSAALNFGQPLPERNERYDRGDEVIEACIALWESWAGHALVADKESGVFADPGAVSRPDYQGKWISVRGPLSVPRSPQGRPVLMQAGASERGRRFAARWGEVIFALQHSLPDMQAFYRDIKSRARNEGRDPDQVKILTGVQVVVAETAELAEVKRRELEALIDPVAGLLTLSYQLGIDLSDFPLDDMLEAIDDVPGTRGSLDVVLQGTKAEGLTLREAAVRYATSELTPQIVGDADQVADELERLFVNEGCDGFIVTPGPLPASATDFVDLVVPVLQRRGLFRTEYEGRTLRHTMGLSPL</sequence>
<organism evidence="8 9">
    <name type="scientific">Nonomuraea cavernae</name>
    <dbReference type="NCBI Taxonomy" id="2045107"/>
    <lineage>
        <taxon>Bacteria</taxon>
        <taxon>Bacillati</taxon>
        <taxon>Actinomycetota</taxon>
        <taxon>Actinomycetes</taxon>
        <taxon>Streptosporangiales</taxon>
        <taxon>Streptosporangiaceae</taxon>
        <taxon>Nonomuraea</taxon>
    </lineage>
</organism>